<keyword evidence="3" id="KW-1185">Reference proteome</keyword>
<dbReference type="EMBL" id="QGDT01000007">
    <property type="protein sequence ID" value="PWJ57315.1"/>
    <property type="molecule type" value="Genomic_DNA"/>
</dbReference>
<gene>
    <name evidence="2" type="ORF">CLV98_10721</name>
</gene>
<evidence type="ECO:0000256" key="1">
    <source>
        <dbReference type="SAM" id="Phobius"/>
    </source>
</evidence>
<evidence type="ECO:0000313" key="3">
    <source>
        <dbReference type="Proteomes" id="UP000245880"/>
    </source>
</evidence>
<evidence type="ECO:0000313" key="2">
    <source>
        <dbReference type="EMBL" id="PWJ57315.1"/>
    </source>
</evidence>
<reference evidence="2 3" key="1">
    <citation type="submission" date="2018-03" db="EMBL/GenBank/DDBJ databases">
        <title>Genomic Encyclopedia of Archaeal and Bacterial Type Strains, Phase II (KMG-II): from individual species to whole genera.</title>
        <authorList>
            <person name="Goeker M."/>
        </authorList>
    </citation>
    <scope>NUCLEOTIDE SEQUENCE [LARGE SCALE GENOMIC DNA]</scope>
    <source>
        <strain evidence="2 3">DSM 100346</strain>
    </source>
</reference>
<proteinExistence type="predicted"/>
<accession>A0A316AHV1</accession>
<dbReference type="Proteomes" id="UP000245880">
    <property type="component" value="Unassembled WGS sequence"/>
</dbReference>
<protein>
    <submittedName>
        <fullName evidence="2">Uncharacterized protein</fullName>
    </submittedName>
</protein>
<feature type="transmembrane region" description="Helical" evidence="1">
    <location>
        <begin position="12"/>
        <end position="30"/>
    </location>
</feature>
<sequence>MVFKLNCLNEPFMHLLLFGGYLVTYSIFNYKIFAMLLPNTLNPIRVYQYLMISPPTFWPHPNTPPKS</sequence>
<comment type="caution">
    <text evidence="2">The sequence shown here is derived from an EMBL/GenBank/DDBJ whole genome shotgun (WGS) entry which is preliminary data.</text>
</comment>
<name>A0A316AHV1_9BACT</name>
<dbReference type="AlphaFoldDB" id="A0A316AHV1"/>
<organism evidence="2 3">
    <name type="scientific">Dyadobacter jejuensis</name>
    <dbReference type="NCBI Taxonomy" id="1082580"/>
    <lineage>
        <taxon>Bacteria</taxon>
        <taxon>Pseudomonadati</taxon>
        <taxon>Bacteroidota</taxon>
        <taxon>Cytophagia</taxon>
        <taxon>Cytophagales</taxon>
        <taxon>Spirosomataceae</taxon>
        <taxon>Dyadobacter</taxon>
    </lineage>
</organism>
<keyword evidence="1" id="KW-0812">Transmembrane</keyword>
<keyword evidence="1" id="KW-0472">Membrane</keyword>
<keyword evidence="1" id="KW-1133">Transmembrane helix</keyword>